<accession>A0A382PBA2</accession>
<gene>
    <name evidence="1" type="ORF">METZ01_LOCUS322076</name>
</gene>
<feature type="non-terminal residue" evidence="1">
    <location>
        <position position="270"/>
    </location>
</feature>
<protein>
    <submittedName>
        <fullName evidence="1">Uncharacterized protein</fullName>
    </submittedName>
</protein>
<reference evidence="1" key="1">
    <citation type="submission" date="2018-05" db="EMBL/GenBank/DDBJ databases">
        <authorList>
            <person name="Lanie J.A."/>
            <person name="Ng W.-L."/>
            <person name="Kazmierczak K.M."/>
            <person name="Andrzejewski T.M."/>
            <person name="Davidsen T.M."/>
            <person name="Wayne K.J."/>
            <person name="Tettelin H."/>
            <person name="Glass J.I."/>
            <person name="Rusch D."/>
            <person name="Podicherti R."/>
            <person name="Tsui H.-C.T."/>
            <person name="Winkler M.E."/>
        </authorList>
    </citation>
    <scope>NUCLEOTIDE SEQUENCE</scope>
</reference>
<evidence type="ECO:0000313" key="1">
    <source>
        <dbReference type="EMBL" id="SVC69222.1"/>
    </source>
</evidence>
<feature type="non-terminal residue" evidence="1">
    <location>
        <position position="1"/>
    </location>
</feature>
<organism evidence="1">
    <name type="scientific">marine metagenome</name>
    <dbReference type="NCBI Taxonomy" id="408172"/>
    <lineage>
        <taxon>unclassified sequences</taxon>
        <taxon>metagenomes</taxon>
        <taxon>ecological metagenomes</taxon>
    </lineage>
</organism>
<sequence length="270" mass="28554">VVTRPTFILILSLLAAFLSEAARPPMMTVPALGKSSAKIEAVHMLNGDVITGKFVKFDPKLGIVWEAVNIKPALQINPEAIDRVTFSGSAPAQSTQSRVLLTNGNSFSGQLNLADTERIVMSHTPAGQIEFKRSQLKAIIPTSAAIGRVVFSGPSSEKDWVFGSSKNIMGGGGFAPNLPIPAKKAGSGKFEFKAGAITSTGAGATAGRKVEFPDKALIEFDVDWSTPGRNSGYFSLNVNLFTDNLKSPSSSSSYALKLSQAGANLHRQSK</sequence>
<name>A0A382PBA2_9ZZZZ</name>
<dbReference type="AlphaFoldDB" id="A0A382PBA2"/>
<proteinExistence type="predicted"/>
<dbReference type="EMBL" id="UINC01105352">
    <property type="protein sequence ID" value="SVC69222.1"/>
    <property type="molecule type" value="Genomic_DNA"/>
</dbReference>